<dbReference type="EMBL" id="CP119958">
    <property type="protein sequence ID" value="WFD38142.1"/>
    <property type="molecule type" value="Genomic_DNA"/>
</dbReference>
<dbReference type="PANTHER" id="PTHR45657:SF1">
    <property type="entry name" value="CRAL-TRIO DOMAIN-CONTAINING PROTEIN YKL091C-RELATED"/>
    <property type="match status" value="1"/>
</dbReference>
<feature type="compositionally biased region" description="Polar residues" evidence="1">
    <location>
        <begin position="407"/>
        <end position="416"/>
    </location>
</feature>
<dbReference type="Pfam" id="PF00650">
    <property type="entry name" value="CRAL_TRIO"/>
    <property type="match status" value="1"/>
</dbReference>
<dbReference type="InterPro" id="IPR036865">
    <property type="entry name" value="CRAL-TRIO_dom_sf"/>
</dbReference>
<evidence type="ECO:0000313" key="3">
    <source>
        <dbReference type="EMBL" id="WFD38142.1"/>
    </source>
</evidence>
<dbReference type="InterPro" id="IPR036273">
    <property type="entry name" value="CRAL/TRIO_N_dom_sf"/>
</dbReference>
<dbReference type="InterPro" id="IPR051026">
    <property type="entry name" value="PI/PC_transfer"/>
</dbReference>
<accession>A0AAF0J8Z5</accession>
<evidence type="ECO:0000313" key="4">
    <source>
        <dbReference type="Proteomes" id="UP001217754"/>
    </source>
</evidence>
<dbReference type="PANTHER" id="PTHR45657">
    <property type="entry name" value="CRAL-TRIO DOMAIN-CONTAINING PROTEIN YKL091C-RELATED"/>
    <property type="match status" value="1"/>
</dbReference>
<sequence>MASGHTSQQPTGTKPGSPGNLNPGQQHMLDKFRKSIQDKGIFAPDRHDDACLCRFLRARKWDLAATESMFIEAETWRKENKVDELYAEFTFPEKEAVSKLYPKFYHKTDKEGRPVYIEQLGNLNIKKLFEVTTPERLIQQLIVEYERFQRERLPVCSEVSGHLIETSCTIMDLKNVGVSQFWKVSSYVQQASRIGQYYYPETMGRFYIINAPYIFTTVWSVVKGWLDPVTTEKIQIIGSNSVAELGKQIPLENLPSLVGGKCECPGGCAMSDAGPWKTPEGEEIIKKVQEQKAQLKREYNQEGAGSVEAPNTAPGLPESAGEQGAVAGGAAAGGVAAGAAAGAATAPEASGDSAATKQLETEAQEPETVVPVSAASGAESAPAPAAEGLAPPLAHTADLAVPVQDSEALQLQSPSNGELAPPISQS</sequence>
<feature type="compositionally biased region" description="Low complexity" evidence="1">
    <location>
        <begin position="369"/>
        <end position="394"/>
    </location>
</feature>
<feature type="region of interest" description="Disordered" evidence="1">
    <location>
        <begin position="1"/>
        <end position="26"/>
    </location>
</feature>
<dbReference type="InterPro" id="IPR011074">
    <property type="entry name" value="CRAL/TRIO_N_dom"/>
</dbReference>
<dbReference type="SMART" id="SM01100">
    <property type="entry name" value="CRAL_TRIO_N"/>
    <property type="match status" value="1"/>
</dbReference>
<feature type="region of interest" description="Disordered" evidence="1">
    <location>
        <begin position="345"/>
        <end position="426"/>
    </location>
</feature>
<dbReference type="PROSITE" id="PS50191">
    <property type="entry name" value="CRAL_TRIO"/>
    <property type="match status" value="1"/>
</dbReference>
<gene>
    <name evidence="3" type="ORF">MJAP1_001090</name>
</gene>
<feature type="region of interest" description="Disordered" evidence="1">
    <location>
        <begin position="290"/>
        <end position="324"/>
    </location>
</feature>
<dbReference type="GeneID" id="85224739"/>
<evidence type="ECO:0000259" key="2">
    <source>
        <dbReference type="PROSITE" id="PS50191"/>
    </source>
</evidence>
<dbReference type="SUPFAM" id="SSF46938">
    <property type="entry name" value="CRAL/TRIO N-terminal domain"/>
    <property type="match status" value="1"/>
</dbReference>
<evidence type="ECO:0000256" key="1">
    <source>
        <dbReference type="SAM" id="MobiDB-lite"/>
    </source>
</evidence>
<dbReference type="Pfam" id="PF03765">
    <property type="entry name" value="CRAL_TRIO_N"/>
    <property type="match status" value="1"/>
</dbReference>
<feature type="domain" description="CRAL-TRIO" evidence="2">
    <location>
        <begin position="93"/>
        <end position="266"/>
    </location>
</feature>
<protein>
    <recommendedName>
        <fullName evidence="2">CRAL-TRIO domain-containing protein</fullName>
    </recommendedName>
</protein>
<reference evidence="3" key="1">
    <citation type="submission" date="2023-03" db="EMBL/GenBank/DDBJ databases">
        <title>Mating type loci evolution in Malassezia.</title>
        <authorList>
            <person name="Coelho M.A."/>
        </authorList>
    </citation>
    <scope>NUCLEOTIDE SEQUENCE</scope>
    <source>
        <strain evidence="3">CBS 9431</strain>
    </source>
</reference>
<name>A0AAF0J8Z5_9BASI</name>
<dbReference type="CDD" id="cd00170">
    <property type="entry name" value="SEC14"/>
    <property type="match status" value="1"/>
</dbReference>
<dbReference type="RefSeq" id="XP_060121039.1">
    <property type="nucleotide sequence ID" value="XM_060265056.1"/>
</dbReference>
<keyword evidence="4" id="KW-1185">Reference proteome</keyword>
<feature type="compositionally biased region" description="Basic and acidic residues" evidence="1">
    <location>
        <begin position="290"/>
        <end position="300"/>
    </location>
</feature>
<dbReference type="InterPro" id="IPR001251">
    <property type="entry name" value="CRAL-TRIO_dom"/>
</dbReference>
<dbReference type="Gene3D" id="1.10.8.20">
    <property type="entry name" value="N-terminal domain of phosphatidylinositol transfer protein sec14p"/>
    <property type="match status" value="1"/>
</dbReference>
<dbReference type="AlphaFoldDB" id="A0AAF0J8Z5"/>
<dbReference type="SUPFAM" id="SSF52087">
    <property type="entry name" value="CRAL/TRIO domain"/>
    <property type="match status" value="1"/>
</dbReference>
<proteinExistence type="predicted"/>
<dbReference type="SMART" id="SM00516">
    <property type="entry name" value="SEC14"/>
    <property type="match status" value="1"/>
</dbReference>
<organism evidence="3 4">
    <name type="scientific">Malassezia japonica</name>
    <dbReference type="NCBI Taxonomy" id="223818"/>
    <lineage>
        <taxon>Eukaryota</taxon>
        <taxon>Fungi</taxon>
        <taxon>Dikarya</taxon>
        <taxon>Basidiomycota</taxon>
        <taxon>Ustilaginomycotina</taxon>
        <taxon>Malasseziomycetes</taxon>
        <taxon>Malasseziales</taxon>
        <taxon>Malasseziaceae</taxon>
        <taxon>Malassezia</taxon>
    </lineage>
</organism>
<dbReference type="Gene3D" id="3.40.525.10">
    <property type="entry name" value="CRAL-TRIO lipid binding domain"/>
    <property type="match status" value="1"/>
</dbReference>
<feature type="compositionally biased region" description="Polar residues" evidence="1">
    <location>
        <begin position="1"/>
        <end position="25"/>
    </location>
</feature>
<dbReference type="Proteomes" id="UP001217754">
    <property type="component" value="Chromosome 1"/>
</dbReference>